<accession>A0A9D1YCS2</accession>
<protein>
    <submittedName>
        <fullName evidence="1">Uncharacterized protein</fullName>
    </submittedName>
</protein>
<reference evidence="1" key="2">
    <citation type="submission" date="2021-04" db="EMBL/GenBank/DDBJ databases">
        <authorList>
            <person name="Gilroy R."/>
        </authorList>
    </citation>
    <scope>NUCLEOTIDE SEQUENCE</scope>
    <source>
        <strain evidence="1">1282</strain>
    </source>
</reference>
<evidence type="ECO:0000313" key="2">
    <source>
        <dbReference type="Proteomes" id="UP000823915"/>
    </source>
</evidence>
<sequence length="89" mass="9907">MKKRDTRPFWMAWGVSLAALLLVCGALTVDYQGRRLSFGDGTPPVQLRRQGDGATLLEVKAFGQEASFDVTWWDKAVGFLCDFACLPRP</sequence>
<comment type="caution">
    <text evidence="1">The sequence shown here is derived from an EMBL/GenBank/DDBJ whole genome shotgun (WGS) entry which is preliminary data.</text>
</comment>
<proteinExistence type="predicted"/>
<gene>
    <name evidence="1" type="ORF">H9838_04125</name>
</gene>
<organism evidence="1 2">
    <name type="scientific">Candidatus Acutalibacter pullistercoris</name>
    <dbReference type="NCBI Taxonomy" id="2838418"/>
    <lineage>
        <taxon>Bacteria</taxon>
        <taxon>Bacillati</taxon>
        <taxon>Bacillota</taxon>
        <taxon>Clostridia</taxon>
        <taxon>Eubacteriales</taxon>
        <taxon>Acutalibacteraceae</taxon>
        <taxon>Acutalibacter</taxon>
    </lineage>
</organism>
<evidence type="ECO:0000313" key="1">
    <source>
        <dbReference type="EMBL" id="HIY26345.1"/>
    </source>
</evidence>
<dbReference type="EMBL" id="DXDU01000068">
    <property type="protein sequence ID" value="HIY26345.1"/>
    <property type="molecule type" value="Genomic_DNA"/>
</dbReference>
<name>A0A9D1YCS2_9FIRM</name>
<reference evidence="1" key="1">
    <citation type="journal article" date="2021" name="PeerJ">
        <title>Extensive microbial diversity within the chicken gut microbiome revealed by metagenomics and culture.</title>
        <authorList>
            <person name="Gilroy R."/>
            <person name="Ravi A."/>
            <person name="Getino M."/>
            <person name="Pursley I."/>
            <person name="Horton D.L."/>
            <person name="Alikhan N.F."/>
            <person name="Baker D."/>
            <person name="Gharbi K."/>
            <person name="Hall N."/>
            <person name="Watson M."/>
            <person name="Adriaenssens E.M."/>
            <person name="Foster-Nyarko E."/>
            <person name="Jarju S."/>
            <person name="Secka A."/>
            <person name="Antonio M."/>
            <person name="Oren A."/>
            <person name="Chaudhuri R.R."/>
            <person name="La Ragione R."/>
            <person name="Hildebrand F."/>
            <person name="Pallen M.J."/>
        </authorList>
    </citation>
    <scope>NUCLEOTIDE SEQUENCE</scope>
    <source>
        <strain evidence="1">1282</strain>
    </source>
</reference>
<dbReference type="AlphaFoldDB" id="A0A9D1YCS2"/>
<dbReference type="Proteomes" id="UP000823915">
    <property type="component" value="Unassembled WGS sequence"/>
</dbReference>